<proteinExistence type="evidence at transcript level"/>
<accession>A7YXI0</accession>
<dbReference type="AlphaFoldDB" id="A7YXI0"/>
<evidence type="ECO:0000256" key="1">
    <source>
        <dbReference type="SAM" id="MobiDB-lite"/>
    </source>
</evidence>
<reference evidence="2" key="1">
    <citation type="journal article" date="2007" name="Proc. Natl. Acad. Sci. U.S.A.">
        <title>Spliced leader RNA trans-splicing in dinoflagellates.</title>
        <authorList>
            <person name="Zhang H."/>
            <person name="Hou Y."/>
            <person name="Miranda L."/>
            <person name="Campbell D.A."/>
            <person name="Sturm N.R."/>
            <person name="Gaasterland T."/>
            <person name="Lin S."/>
        </authorList>
    </citation>
    <scope>NUCLEOTIDE SEQUENCE</scope>
    <source>
        <strain evidence="2">CCMP121</strain>
    </source>
</reference>
<protein>
    <submittedName>
        <fullName evidence="2">Uncharacterized protein</fullName>
    </submittedName>
</protein>
<dbReference type="EMBL" id="EF133995">
    <property type="protein sequence ID" value="ABV22109.1"/>
    <property type="molecule type" value="mRNA"/>
</dbReference>
<feature type="compositionally biased region" description="Polar residues" evidence="1">
    <location>
        <begin position="52"/>
        <end position="63"/>
    </location>
</feature>
<sequence>MSHCSRRPSAPRRCPISPWITATDRRHTDLPQAGTVEVPTRSACARRAQLGPTETPQKMNNAKNRGDKELKNGKTDQFTMKVPIF</sequence>
<feature type="compositionally biased region" description="Basic residues" evidence="1">
    <location>
        <begin position="1"/>
        <end position="10"/>
    </location>
</feature>
<name>A7YXI0_AMPCA</name>
<feature type="region of interest" description="Disordered" evidence="1">
    <location>
        <begin position="1"/>
        <end position="85"/>
    </location>
</feature>
<organism evidence="2">
    <name type="scientific">Amphidinium carterae</name>
    <name type="common">Dinoflagellate</name>
    <dbReference type="NCBI Taxonomy" id="2961"/>
    <lineage>
        <taxon>Eukaryota</taxon>
        <taxon>Sar</taxon>
        <taxon>Alveolata</taxon>
        <taxon>Dinophyceae</taxon>
        <taxon>Amphidiniales</taxon>
        <taxon>Amphidiniaceae</taxon>
        <taxon>Amphidinium</taxon>
    </lineage>
</organism>
<evidence type="ECO:0000313" key="2">
    <source>
        <dbReference type="EMBL" id="ABV22109.1"/>
    </source>
</evidence>
<feature type="compositionally biased region" description="Basic and acidic residues" evidence="1">
    <location>
        <begin position="64"/>
        <end position="74"/>
    </location>
</feature>